<evidence type="ECO:0000313" key="1">
    <source>
        <dbReference type="EMBL" id="AIJ06345.1"/>
    </source>
</evidence>
<organism evidence="1 2">
    <name type="scientific">Methanocaldococcus bathoardescens</name>
    <dbReference type="NCBI Taxonomy" id="1301915"/>
    <lineage>
        <taxon>Archaea</taxon>
        <taxon>Methanobacteriati</taxon>
        <taxon>Methanobacteriota</taxon>
        <taxon>Methanomada group</taxon>
        <taxon>Methanococci</taxon>
        <taxon>Methanococcales</taxon>
        <taxon>Methanocaldococcaceae</taxon>
        <taxon>Methanocaldococcus</taxon>
    </lineage>
</organism>
<dbReference type="GeneID" id="24892135"/>
<accession>A0A076LCV6</accession>
<keyword evidence="2" id="KW-1185">Reference proteome</keyword>
<sequence length="104" mass="12424">MNTLRFKKDRAIKISEELFPDEICERCGRCCILHAYKTEEGIKTIYCEHLDPETKLCKVYKDRFKHGCLTVMEGILAGVFPKDCPYVKNLKNYEEPWFYRHLRD</sequence>
<dbReference type="HOGENOM" id="CLU_2243898_0_0_2"/>
<dbReference type="EMBL" id="CP009149">
    <property type="protein sequence ID" value="AIJ06345.1"/>
    <property type="molecule type" value="Genomic_DNA"/>
</dbReference>
<dbReference type="KEGG" id="mjh:JH146_1503"/>
<protein>
    <submittedName>
        <fullName evidence="1">Uncharacterized protein</fullName>
    </submittedName>
</protein>
<reference evidence="1 2" key="1">
    <citation type="journal article" date="2015" name="Int. J. Syst. Evol. Microbiol.">
        <title>M ethanocaldococcus bathoardescens sp. nov., a hyperthermophilic methanogen isolated from a volcanically active deep-sea hydrothermal vent.</title>
        <authorList>
            <person name="Stewart L.C."/>
            <person name="Jung J.H."/>
            <person name="Kim Y.T."/>
            <person name="Kwon S.W."/>
            <person name="Park C.S."/>
            <person name="Holden J.F."/>
        </authorList>
    </citation>
    <scope>NUCLEOTIDE SEQUENCE [LARGE SCALE GENOMIC DNA]</scope>
    <source>
        <strain evidence="1 2">JH146</strain>
    </source>
</reference>
<gene>
    <name evidence="1" type="ORF">JH146_1503</name>
</gene>
<name>A0A076LCV6_9EURY</name>
<dbReference type="OrthoDB" id="63149at2157"/>
<proteinExistence type="predicted"/>
<dbReference type="RefSeq" id="WP_048202425.1">
    <property type="nucleotide sequence ID" value="NZ_CP009149.1"/>
</dbReference>
<evidence type="ECO:0000313" key="2">
    <source>
        <dbReference type="Proteomes" id="UP000028781"/>
    </source>
</evidence>
<dbReference type="STRING" id="1301915.JH146_1503"/>
<dbReference type="Proteomes" id="UP000028781">
    <property type="component" value="Chromosome"/>
</dbReference>
<dbReference type="AlphaFoldDB" id="A0A076LCV6"/>